<dbReference type="PANTHER" id="PTHR10794:SF94">
    <property type="entry name" value="ESTERASE YHET-RELATED"/>
    <property type="match status" value="1"/>
</dbReference>
<dbReference type="Proteomes" id="UP001548590">
    <property type="component" value="Unassembled WGS sequence"/>
</dbReference>
<evidence type="ECO:0000259" key="2">
    <source>
        <dbReference type="Pfam" id="PF00561"/>
    </source>
</evidence>
<protein>
    <submittedName>
        <fullName evidence="3">Hydrolase</fullName>
    </submittedName>
</protein>
<evidence type="ECO:0000313" key="4">
    <source>
        <dbReference type="Proteomes" id="UP001548590"/>
    </source>
</evidence>
<organism evidence="3 4">
    <name type="scientific">Uliginosibacterium paludis</name>
    <dbReference type="NCBI Taxonomy" id="1615952"/>
    <lineage>
        <taxon>Bacteria</taxon>
        <taxon>Pseudomonadati</taxon>
        <taxon>Pseudomonadota</taxon>
        <taxon>Betaproteobacteria</taxon>
        <taxon>Rhodocyclales</taxon>
        <taxon>Zoogloeaceae</taxon>
        <taxon>Uliginosibacterium</taxon>
    </lineage>
</organism>
<dbReference type="InterPro" id="IPR029058">
    <property type="entry name" value="AB_hydrolase_fold"/>
</dbReference>
<dbReference type="Gene3D" id="3.40.50.1820">
    <property type="entry name" value="alpha/beta hydrolase"/>
    <property type="match status" value="1"/>
</dbReference>
<name>A0ABV2CRV8_9RHOO</name>
<reference evidence="3 4" key="1">
    <citation type="submission" date="2024-07" db="EMBL/GenBank/DDBJ databases">
        <title>Uliginosibacterium paludis KCTC:42655.</title>
        <authorList>
            <person name="Kim M.K."/>
        </authorList>
    </citation>
    <scope>NUCLEOTIDE SEQUENCE [LARGE SCALE GENOMIC DNA]</scope>
    <source>
        <strain evidence="3 4">KCTC 42655</strain>
    </source>
</reference>
<comment type="similarity">
    <text evidence="1">Belongs to the AB hydrolase superfamily. AB hydrolase 4 family.</text>
</comment>
<dbReference type="InterPro" id="IPR000073">
    <property type="entry name" value="AB_hydrolase_1"/>
</dbReference>
<accession>A0ABV2CRV8</accession>
<dbReference type="NCBIfam" id="NF008218">
    <property type="entry name" value="PRK10985.1"/>
    <property type="match status" value="1"/>
</dbReference>
<dbReference type="EMBL" id="JBEWLZ010000006">
    <property type="protein sequence ID" value="MET1490538.1"/>
    <property type="molecule type" value="Genomic_DNA"/>
</dbReference>
<dbReference type="InterPro" id="IPR012020">
    <property type="entry name" value="ABHD4"/>
</dbReference>
<evidence type="ECO:0000256" key="1">
    <source>
        <dbReference type="ARBA" id="ARBA00010884"/>
    </source>
</evidence>
<keyword evidence="4" id="KW-1185">Reference proteome</keyword>
<dbReference type="InterPro" id="IPR050960">
    <property type="entry name" value="AB_hydrolase_4_sf"/>
</dbReference>
<sequence>MKAADTPSAARPETDSTTDYAAPAWLRGAHAQTIWPLAIKGEMPAFRRKRWKTPDEDFIDVDFLPAREAQPLVVLFHGLEGSSRSHYARSLMREVARRGWNGAVVHFRGCSGEPNHRPRAYHSGDANEIDWILRKFARRFPDVPRYAAGVSLGGNALLCWLGTRRQEAARLISKAAAVSAPVDLGASGQHLGQGFNKLYTRYFLQTMRPRARLKARQYPGRFDVAKAIRAKSLAEFDDAFTAPLHGFRDYADYWSKASAKQHLKYIAVPTLMLHALNDPFMPVEALPMQSEVSSLVRLDFPREGGHVGFVTGAFPGRLDWMPRRLLHYFEYAR</sequence>
<dbReference type="PIRSF" id="PIRSF005211">
    <property type="entry name" value="Ab_hydro_YheT"/>
    <property type="match status" value="1"/>
</dbReference>
<dbReference type="SUPFAM" id="SSF53474">
    <property type="entry name" value="alpha/beta-Hydrolases"/>
    <property type="match status" value="1"/>
</dbReference>
<dbReference type="GO" id="GO:0016787">
    <property type="term" value="F:hydrolase activity"/>
    <property type="evidence" value="ECO:0007669"/>
    <property type="project" value="UniProtKB-KW"/>
</dbReference>
<proteinExistence type="inferred from homology"/>
<comment type="caution">
    <text evidence="3">The sequence shown here is derived from an EMBL/GenBank/DDBJ whole genome shotgun (WGS) entry which is preliminary data.</text>
</comment>
<dbReference type="PANTHER" id="PTHR10794">
    <property type="entry name" value="ABHYDROLASE DOMAIN-CONTAINING PROTEIN"/>
    <property type="match status" value="1"/>
</dbReference>
<keyword evidence="3" id="KW-0378">Hydrolase</keyword>
<evidence type="ECO:0000313" key="3">
    <source>
        <dbReference type="EMBL" id="MET1490538.1"/>
    </source>
</evidence>
<dbReference type="Pfam" id="PF00561">
    <property type="entry name" value="Abhydrolase_1"/>
    <property type="match status" value="1"/>
</dbReference>
<dbReference type="RefSeq" id="WP_345927799.1">
    <property type="nucleotide sequence ID" value="NZ_JBDIVF010000004.1"/>
</dbReference>
<feature type="domain" description="AB hydrolase-1" evidence="2">
    <location>
        <begin position="71"/>
        <end position="312"/>
    </location>
</feature>
<gene>
    <name evidence="3" type="ORF">ABVT11_11945</name>
</gene>